<evidence type="ECO:0000259" key="6">
    <source>
        <dbReference type="Pfam" id="PF06305"/>
    </source>
</evidence>
<dbReference type="RefSeq" id="WP_330086972.1">
    <property type="nucleotide sequence ID" value="NZ_JAUGZK010000003.1"/>
</dbReference>
<feature type="domain" description="Lipopolysaccharide assembly protein A" evidence="6">
    <location>
        <begin position="24"/>
        <end position="73"/>
    </location>
</feature>
<dbReference type="EMBL" id="JAUGZK010000003">
    <property type="protein sequence ID" value="MEE2023618.1"/>
    <property type="molecule type" value="Genomic_DNA"/>
</dbReference>
<protein>
    <submittedName>
        <fullName evidence="7">Lipopolysaccharide assembly protein LapA domain-containing protein</fullName>
    </submittedName>
</protein>
<evidence type="ECO:0000256" key="4">
    <source>
        <dbReference type="ARBA" id="ARBA00023136"/>
    </source>
</evidence>
<comment type="caution">
    <text evidence="7">The sequence shown here is derived from an EMBL/GenBank/DDBJ whole genome shotgun (WGS) entry which is preliminary data.</text>
</comment>
<organism evidence="7 8">
    <name type="scientific">Alkalimonas mucilaginosa</name>
    <dbReference type="NCBI Taxonomy" id="3057676"/>
    <lineage>
        <taxon>Bacteria</taxon>
        <taxon>Pseudomonadati</taxon>
        <taxon>Pseudomonadota</taxon>
        <taxon>Gammaproteobacteria</taxon>
        <taxon>Alkalimonas</taxon>
    </lineage>
</organism>
<name>A0ABU7JF27_9GAMM</name>
<evidence type="ECO:0000256" key="2">
    <source>
        <dbReference type="ARBA" id="ARBA00022692"/>
    </source>
</evidence>
<gene>
    <name evidence="7" type="ORF">QWF21_05110</name>
</gene>
<dbReference type="Proteomes" id="UP001339167">
    <property type="component" value="Unassembled WGS sequence"/>
</dbReference>
<keyword evidence="3 5" id="KW-1133">Transmembrane helix</keyword>
<evidence type="ECO:0000256" key="3">
    <source>
        <dbReference type="ARBA" id="ARBA00022989"/>
    </source>
</evidence>
<feature type="transmembrane region" description="Helical" evidence="5">
    <location>
        <begin position="45"/>
        <end position="63"/>
    </location>
</feature>
<accession>A0ABU7JF27</accession>
<evidence type="ECO:0000313" key="8">
    <source>
        <dbReference type="Proteomes" id="UP001339167"/>
    </source>
</evidence>
<sequence>MVNLVYAVVIALVLLLGFLFGAANQQLVELDLLYNQFELRLVDVAILFLLLGLFSGVLLSLLFRLRRRLKKRQQPSSTS</sequence>
<keyword evidence="1" id="KW-1003">Cell membrane</keyword>
<proteinExistence type="predicted"/>
<dbReference type="InterPro" id="IPR010445">
    <property type="entry name" value="LapA_dom"/>
</dbReference>
<evidence type="ECO:0000313" key="7">
    <source>
        <dbReference type="EMBL" id="MEE2023618.1"/>
    </source>
</evidence>
<dbReference type="Pfam" id="PF06305">
    <property type="entry name" value="LapA_dom"/>
    <property type="match status" value="1"/>
</dbReference>
<reference evidence="7 8" key="1">
    <citation type="submission" date="2023-06" db="EMBL/GenBank/DDBJ databases">
        <title>Alkalimonas sp., MEB004 an alkaliphilic bacterium isolated from Lonar Lake, India.</title>
        <authorList>
            <person name="Joshi A."/>
            <person name="Thite S."/>
        </authorList>
    </citation>
    <scope>NUCLEOTIDE SEQUENCE [LARGE SCALE GENOMIC DNA]</scope>
    <source>
        <strain evidence="7 8">MEB004</strain>
    </source>
</reference>
<keyword evidence="8" id="KW-1185">Reference proteome</keyword>
<keyword evidence="2 5" id="KW-0812">Transmembrane</keyword>
<evidence type="ECO:0000256" key="1">
    <source>
        <dbReference type="ARBA" id="ARBA00022475"/>
    </source>
</evidence>
<keyword evidence="4 5" id="KW-0472">Membrane</keyword>
<evidence type="ECO:0000256" key="5">
    <source>
        <dbReference type="SAM" id="Phobius"/>
    </source>
</evidence>